<accession>A0ABP7NST9</accession>
<feature type="transmembrane region" description="Helical" evidence="2">
    <location>
        <begin position="216"/>
        <end position="237"/>
    </location>
</feature>
<evidence type="ECO:0000259" key="3">
    <source>
        <dbReference type="PROSITE" id="PS51468"/>
    </source>
</evidence>
<evidence type="ECO:0000256" key="1">
    <source>
        <dbReference type="SAM" id="MobiDB-lite"/>
    </source>
</evidence>
<feature type="transmembrane region" description="Helical" evidence="2">
    <location>
        <begin position="257"/>
        <end position="272"/>
    </location>
</feature>
<feature type="region of interest" description="Disordered" evidence="1">
    <location>
        <begin position="779"/>
        <end position="800"/>
    </location>
</feature>
<dbReference type="PROSITE" id="PS51468">
    <property type="entry name" value="VIT"/>
    <property type="match status" value="1"/>
</dbReference>
<dbReference type="Proteomes" id="UP001499909">
    <property type="component" value="Unassembled WGS sequence"/>
</dbReference>
<keyword evidence="5" id="KW-1185">Reference proteome</keyword>
<dbReference type="RefSeq" id="WP_345117583.1">
    <property type="nucleotide sequence ID" value="NZ_BAABDH010000112.1"/>
</dbReference>
<proteinExistence type="predicted"/>
<keyword evidence="2" id="KW-1133">Transmembrane helix</keyword>
<feature type="transmembrane region" description="Helical" evidence="2">
    <location>
        <begin position="114"/>
        <end position="133"/>
    </location>
</feature>
<feature type="transmembrane region" description="Helical" evidence="2">
    <location>
        <begin position="284"/>
        <end position="304"/>
    </location>
</feature>
<feature type="transmembrane region" description="Helical" evidence="2">
    <location>
        <begin position="145"/>
        <end position="168"/>
    </location>
</feature>
<dbReference type="InterPro" id="IPR027550">
    <property type="entry name" value="MSEP-CTERM"/>
</dbReference>
<sequence length="945" mass="104594">MRNLLTAKWIILLNTLPVLLLLGLCYAEFGVIQSLLPPAGVVLWSRFGLALGALALLTLGHGLWQLRRGRPLGATYGLGALLAYVVYLYLALYWGADLVPRAIPAWMLPTPPVFYLLTLLMPTLAHAMFVLIARLTPEEQPHSVAVNLGLALVVPLGWLLLIQVPGWFWQPAYSPFWEQLWGVMYVAGALLFLFFVTRVVYIIGLKKPGEWGEFGLVWKAVITLVLPLLGLAVNSGLFLNKFSAEDHGIFGNFSSPWFYGLAALNGLLLCLPNSTDRRWRLVQYLSRSALFGYTFYFFIVFLPFLPLSVIAIIAVGVGFLMLAPLLLLMVHLRELTTDYEALRAFYSPRVLVAGFLAGWAVLPLYITAAYLHRRATLHAALDYVYNPDYSKSYHLDAQTLAGTLRVVKQHKERSAEFMASHLPYLSTYFNWLVLDNLTLSDAKISTLEQIFLGEAQAESGPRRRWAADPTPPPTTVRLRRLSSSSTFDSGQQAWVSWVNLDVANTDTTQRAAEYVTTLPLPVGCWVGNYYLNIGARREKGILAEQKAAAWVFAQIVNENSSRDPGLLAYDGPSRVKLKVYPVAGRQVRRTGIQLLHKEPFVLTVDGLRVVLGDTTQARPAGPVATPGREVAYLSAAAKKQLPLVQRQPYYHFLLDVSARKGARKSDFRRRVLARLSRASALGQPRFSLVNTYAATLPAGADWQKSLAEATNAGGFYLERAIRQTLVEARQNPTPTYPVLIVVTDSLRKAVLPADFADLSSAYPESELFYALTPDGRLSPHSLRTDPTNEVRSTPDPGMPVSVRAWPDATRPLAYLPDNELADIVLKRSGRDLPAAEIIQGRWQTGLLLQGQQQWQVLHPEATDAQRVPFIRTSFRAGIMTPFTAYLALENDAQKAALHRKQEQVLAGKAALDVAEQTTEVPIDEGALLLLLAGAGLGLALLRRGS</sequence>
<keyword evidence="2" id="KW-0472">Membrane</keyword>
<feature type="transmembrane region" description="Helical" evidence="2">
    <location>
        <begin position="43"/>
        <end position="64"/>
    </location>
</feature>
<feature type="transmembrane region" description="Helical" evidence="2">
    <location>
        <begin position="310"/>
        <end position="330"/>
    </location>
</feature>
<feature type="transmembrane region" description="Helical" evidence="2">
    <location>
        <begin position="180"/>
        <end position="204"/>
    </location>
</feature>
<feature type="domain" description="VIT" evidence="3">
    <location>
        <begin position="466"/>
        <end position="596"/>
    </location>
</feature>
<protein>
    <recommendedName>
        <fullName evidence="3">VIT domain-containing protein</fullName>
    </recommendedName>
</protein>
<gene>
    <name evidence="4" type="ORF">GCM10022406_38880</name>
</gene>
<dbReference type="EMBL" id="BAABDH010000112">
    <property type="protein sequence ID" value="GAA3953385.1"/>
    <property type="molecule type" value="Genomic_DNA"/>
</dbReference>
<keyword evidence="2" id="KW-0812">Transmembrane</keyword>
<evidence type="ECO:0000313" key="4">
    <source>
        <dbReference type="EMBL" id="GAA3953385.1"/>
    </source>
</evidence>
<evidence type="ECO:0000256" key="2">
    <source>
        <dbReference type="SAM" id="Phobius"/>
    </source>
</evidence>
<name>A0ABP7NST9_9BACT</name>
<dbReference type="NCBIfam" id="TIGR04286">
    <property type="entry name" value="MSEP-CTERM"/>
    <property type="match status" value="1"/>
</dbReference>
<feature type="transmembrane region" description="Helical" evidence="2">
    <location>
        <begin position="350"/>
        <end position="371"/>
    </location>
</feature>
<organism evidence="4 5">
    <name type="scientific">Hymenobacter algoricola</name>
    <dbReference type="NCBI Taxonomy" id="486267"/>
    <lineage>
        <taxon>Bacteria</taxon>
        <taxon>Pseudomonadati</taxon>
        <taxon>Bacteroidota</taxon>
        <taxon>Cytophagia</taxon>
        <taxon>Cytophagales</taxon>
        <taxon>Hymenobacteraceae</taxon>
        <taxon>Hymenobacter</taxon>
    </lineage>
</organism>
<evidence type="ECO:0000313" key="5">
    <source>
        <dbReference type="Proteomes" id="UP001499909"/>
    </source>
</evidence>
<reference evidence="5" key="1">
    <citation type="journal article" date="2019" name="Int. J. Syst. Evol. Microbiol.">
        <title>The Global Catalogue of Microorganisms (GCM) 10K type strain sequencing project: providing services to taxonomists for standard genome sequencing and annotation.</title>
        <authorList>
            <consortium name="The Broad Institute Genomics Platform"/>
            <consortium name="The Broad Institute Genome Sequencing Center for Infectious Disease"/>
            <person name="Wu L."/>
            <person name="Ma J."/>
        </authorList>
    </citation>
    <scope>NUCLEOTIDE SEQUENCE [LARGE SCALE GENOMIC DNA]</scope>
    <source>
        <strain evidence="5">JCM 17214</strain>
    </source>
</reference>
<dbReference type="InterPro" id="IPR013694">
    <property type="entry name" value="VIT"/>
</dbReference>
<comment type="caution">
    <text evidence="4">The sequence shown here is derived from an EMBL/GenBank/DDBJ whole genome shotgun (WGS) entry which is preliminary data.</text>
</comment>
<feature type="transmembrane region" description="Helical" evidence="2">
    <location>
        <begin position="76"/>
        <end position="94"/>
    </location>
</feature>